<evidence type="ECO:0000256" key="1">
    <source>
        <dbReference type="SAM" id="SignalP"/>
    </source>
</evidence>
<sequence length="598" mass="69271">MSFITSLVLALLLQPIMALAENSTPNLPTNLKWQTNLDDPIFASPEAVRGGRFRSFITTFPLTLRLVGPDANGSFAYFLRANALGLVDFHPNTLNPIPMLATHWAFAEDGKTVYYRLDPRARWSDGEPVTADDYLYTLEFMRSEHIVAPWYNNHYSNVIVDVRKFDDHTISITGAVPKPREELLYEYGLRPTPEHFHQLDENWVRNYNWKIEPNTGPYQISKIRKGKYVEFERKADWWGDSNRYLKHRFNPDHVRVKVIRDINMAYQYFAKGELDTFPLNSPRFWHKKAQGDIYEDGLVGKIKFYNDVPQPSSGMYLNEDDPILGDIKVRYAIAHATNVQKVIDTVLRGDYERLNSQYEGYGDYTHPGIRAREFDLVKANQLLDEAGWQERNGQGIRMKNGQQLSLRITYFSSNHSDRLVIIQREALKAGIDFQLQLLDASTGFKQVLEKKHQIAWMGWSGGGLSPVFWEFYHSDNAHKPQNNNITNTNNPEIDRYIGEYRKATEKAERVRLAHKLQELVHVQGSFIPTFKVPYTREGYWRWLKLPPGHATRTSDSVFSVMGSTGGLFWIDTETRQRIEDGDIERAKPSLIIDETWRK</sequence>
<reference evidence="3 4" key="1">
    <citation type="submission" date="2020-08" db="EMBL/GenBank/DDBJ databases">
        <title>Genomic Encyclopedia of Type Strains, Phase III (KMG-III): the genomes of soil and plant-associated and newly described type strains.</title>
        <authorList>
            <person name="Whitman W."/>
        </authorList>
    </citation>
    <scope>NUCLEOTIDE SEQUENCE [LARGE SCALE GENOMIC DNA]</scope>
    <source>
        <strain evidence="3 4">CECT 8654</strain>
    </source>
</reference>
<dbReference type="GO" id="GO:0030288">
    <property type="term" value="C:outer membrane-bounded periplasmic space"/>
    <property type="evidence" value="ECO:0007669"/>
    <property type="project" value="UniProtKB-ARBA"/>
</dbReference>
<dbReference type="InterPro" id="IPR039424">
    <property type="entry name" value="SBP_5"/>
</dbReference>
<dbReference type="Gene3D" id="3.10.105.10">
    <property type="entry name" value="Dipeptide-binding Protein, Domain 3"/>
    <property type="match status" value="1"/>
</dbReference>
<keyword evidence="4" id="KW-1185">Reference proteome</keyword>
<feature type="signal peptide" evidence="1">
    <location>
        <begin position="1"/>
        <end position="20"/>
    </location>
</feature>
<accession>A0A7W4Z4F7</accession>
<dbReference type="EMBL" id="JACHWY010000001">
    <property type="protein sequence ID" value="MBB3046459.1"/>
    <property type="molecule type" value="Genomic_DNA"/>
</dbReference>
<evidence type="ECO:0000313" key="4">
    <source>
        <dbReference type="Proteomes" id="UP000537130"/>
    </source>
</evidence>
<dbReference type="Proteomes" id="UP000537130">
    <property type="component" value="Unassembled WGS sequence"/>
</dbReference>
<name>A0A7W4Z4F7_9GAMM</name>
<protein>
    <submittedName>
        <fullName evidence="3">Microcin C transport system substrate-binding protein</fullName>
    </submittedName>
</protein>
<dbReference type="Gene3D" id="3.40.190.10">
    <property type="entry name" value="Periplasmic binding protein-like II"/>
    <property type="match status" value="1"/>
</dbReference>
<dbReference type="InterPro" id="IPR030678">
    <property type="entry name" value="Peptide/Ni-bd"/>
</dbReference>
<dbReference type="PANTHER" id="PTHR30290">
    <property type="entry name" value="PERIPLASMIC BINDING COMPONENT OF ABC TRANSPORTER"/>
    <property type="match status" value="1"/>
</dbReference>
<dbReference type="Pfam" id="PF00496">
    <property type="entry name" value="SBP_bac_5"/>
    <property type="match status" value="1"/>
</dbReference>
<dbReference type="AlphaFoldDB" id="A0A7W4Z4F7"/>
<dbReference type="GO" id="GO:0015833">
    <property type="term" value="P:peptide transport"/>
    <property type="evidence" value="ECO:0007669"/>
    <property type="project" value="TreeGrafter"/>
</dbReference>
<feature type="domain" description="Solute-binding protein family 5" evidence="2">
    <location>
        <begin position="96"/>
        <end position="476"/>
    </location>
</feature>
<dbReference type="InterPro" id="IPR000914">
    <property type="entry name" value="SBP_5_dom"/>
</dbReference>
<proteinExistence type="predicted"/>
<dbReference type="CDD" id="cd08497">
    <property type="entry name" value="MbnE-like"/>
    <property type="match status" value="1"/>
</dbReference>
<gene>
    <name evidence="3" type="ORF">FHR99_000695</name>
</gene>
<feature type="chain" id="PRO_5031021128" evidence="1">
    <location>
        <begin position="21"/>
        <end position="598"/>
    </location>
</feature>
<dbReference type="GO" id="GO:0043190">
    <property type="term" value="C:ATP-binding cassette (ABC) transporter complex"/>
    <property type="evidence" value="ECO:0007669"/>
    <property type="project" value="InterPro"/>
</dbReference>
<evidence type="ECO:0000259" key="2">
    <source>
        <dbReference type="Pfam" id="PF00496"/>
    </source>
</evidence>
<dbReference type="PIRSF" id="PIRSF002741">
    <property type="entry name" value="MppA"/>
    <property type="match status" value="1"/>
</dbReference>
<organism evidence="3 4">
    <name type="scientific">Litorivivens lipolytica</name>
    <dbReference type="NCBI Taxonomy" id="1524264"/>
    <lineage>
        <taxon>Bacteria</taxon>
        <taxon>Pseudomonadati</taxon>
        <taxon>Pseudomonadota</taxon>
        <taxon>Gammaproteobacteria</taxon>
        <taxon>Litorivivens</taxon>
    </lineage>
</organism>
<evidence type="ECO:0000313" key="3">
    <source>
        <dbReference type="EMBL" id="MBB3046459.1"/>
    </source>
</evidence>
<dbReference type="GO" id="GO:1904680">
    <property type="term" value="F:peptide transmembrane transporter activity"/>
    <property type="evidence" value="ECO:0007669"/>
    <property type="project" value="TreeGrafter"/>
</dbReference>
<dbReference type="SUPFAM" id="SSF53850">
    <property type="entry name" value="Periplasmic binding protein-like II"/>
    <property type="match status" value="1"/>
</dbReference>
<keyword evidence="1" id="KW-0732">Signal</keyword>
<comment type="caution">
    <text evidence="3">The sequence shown here is derived from an EMBL/GenBank/DDBJ whole genome shotgun (WGS) entry which is preliminary data.</text>
</comment>